<dbReference type="SUPFAM" id="SSF55961">
    <property type="entry name" value="Bet v1-like"/>
    <property type="match status" value="1"/>
</dbReference>
<dbReference type="GO" id="GO:0038023">
    <property type="term" value="F:signaling receptor activity"/>
    <property type="evidence" value="ECO:0007669"/>
    <property type="project" value="TreeGrafter"/>
</dbReference>
<dbReference type="AlphaFoldDB" id="A0AAQ3S8Y6"/>
<dbReference type="GO" id="GO:0004864">
    <property type="term" value="F:protein phosphatase inhibitor activity"/>
    <property type="evidence" value="ECO:0007669"/>
    <property type="project" value="TreeGrafter"/>
</dbReference>
<evidence type="ECO:0000256" key="1">
    <source>
        <dbReference type="ARBA" id="ARBA00009744"/>
    </source>
</evidence>
<keyword evidence="2" id="KW-0611">Plant defense</keyword>
<evidence type="ECO:0000313" key="6">
    <source>
        <dbReference type="EMBL" id="WVZ20116.1"/>
    </source>
</evidence>
<dbReference type="Pfam" id="PF00407">
    <property type="entry name" value="Bet_v_1"/>
    <property type="match status" value="1"/>
</dbReference>
<organism evidence="6 7">
    <name type="scientific">Vigna mungo</name>
    <name type="common">Black gram</name>
    <name type="synonym">Phaseolus mungo</name>
    <dbReference type="NCBI Taxonomy" id="3915"/>
    <lineage>
        <taxon>Eukaryota</taxon>
        <taxon>Viridiplantae</taxon>
        <taxon>Streptophyta</taxon>
        <taxon>Embryophyta</taxon>
        <taxon>Tracheophyta</taxon>
        <taxon>Spermatophyta</taxon>
        <taxon>Magnoliopsida</taxon>
        <taxon>eudicotyledons</taxon>
        <taxon>Gunneridae</taxon>
        <taxon>Pentapetalae</taxon>
        <taxon>rosids</taxon>
        <taxon>fabids</taxon>
        <taxon>Fabales</taxon>
        <taxon>Fabaceae</taxon>
        <taxon>Papilionoideae</taxon>
        <taxon>50 kb inversion clade</taxon>
        <taxon>NPAAA clade</taxon>
        <taxon>indigoferoid/millettioid clade</taxon>
        <taxon>Phaseoleae</taxon>
        <taxon>Vigna</taxon>
    </lineage>
</organism>
<dbReference type="InterPro" id="IPR000916">
    <property type="entry name" value="Bet_v_I/MLP"/>
</dbReference>
<dbReference type="Proteomes" id="UP001374535">
    <property type="component" value="Chromosome 2"/>
</dbReference>
<keyword evidence="7" id="KW-1185">Reference proteome</keyword>
<dbReference type="PANTHER" id="PTHR31213">
    <property type="entry name" value="OS08G0374000 PROTEIN-RELATED"/>
    <property type="match status" value="1"/>
</dbReference>
<dbReference type="EMBL" id="CP144699">
    <property type="protein sequence ID" value="WVZ20116.1"/>
    <property type="molecule type" value="Genomic_DNA"/>
</dbReference>
<reference evidence="6 7" key="1">
    <citation type="journal article" date="2023" name="Life. Sci Alliance">
        <title>Evolutionary insights into 3D genome organization and epigenetic landscape of Vigna mungo.</title>
        <authorList>
            <person name="Junaid A."/>
            <person name="Singh B."/>
            <person name="Bhatia S."/>
        </authorList>
    </citation>
    <scope>NUCLEOTIDE SEQUENCE [LARGE SCALE GENOMIC DNA]</scope>
    <source>
        <strain evidence="6">Urdbean</strain>
    </source>
</reference>
<dbReference type="InterPro" id="IPR050279">
    <property type="entry name" value="Plant_def-hormone_signal"/>
</dbReference>
<keyword evidence="3" id="KW-0568">Pathogenesis-related protein</keyword>
<feature type="domain" description="Bet v I/Major latex protein" evidence="5">
    <location>
        <begin position="41"/>
        <end position="190"/>
    </location>
</feature>
<dbReference type="GO" id="GO:0006952">
    <property type="term" value="P:defense response"/>
    <property type="evidence" value="ECO:0007669"/>
    <property type="project" value="UniProtKB-KW"/>
</dbReference>
<evidence type="ECO:0000259" key="5">
    <source>
        <dbReference type="Pfam" id="PF00407"/>
    </source>
</evidence>
<feature type="compositionally biased region" description="Basic and acidic residues" evidence="4">
    <location>
        <begin position="22"/>
        <end position="40"/>
    </location>
</feature>
<dbReference type="CDD" id="cd07816">
    <property type="entry name" value="Bet_v1-like"/>
    <property type="match status" value="1"/>
</dbReference>
<name>A0AAQ3S8Y6_VIGMU</name>
<sequence>MATTPNKNGFKRRKMIENGSKGSRDEGGSETSTLRRDMRKELSDKTDVSVGLEALWQALSKDLAVTIVKVIPNIVKDATVVEGDGGVGTVFLFNFFSGVSPVSYQKEKITELDEISHEIGLQVVEGGFLEKGFSYFKTTFQLSAMAEEKTLVKVKISFDFESEIAESVQPVKSAESVLFFLRCLEKYLLNDA</sequence>
<evidence type="ECO:0000313" key="7">
    <source>
        <dbReference type="Proteomes" id="UP001374535"/>
    </source>
</evidence>
<dbReference type="PANTHER" id="PTHR31213:SF64">
    <property type="entry name" value="PHYTOHORMONE-BINDING PROTEIN"/>
    <property type="match status" value="1"/>
</dbReference>
<dbReference type="GO" id="GO:0005737">
    <property type="term" value="C:cytoplasm"/>
    <property type="evidence" value="ECO:0007669"/>
    <property type="project" value="TreeGrafter"/>
</dbReference>
<feature type="region of interest" description="Disordered" evidence="4">
    <location>
        <begin position="1"/>
        <end position="40"/>
    </location>
</feature>
<dbReference type="InterPro" id="IPR023393">
    <property type="entry name" value="START-like_dom_sf"/>
</dbReference>
<dbReference type="Gene3D" id="3.30.530.20">
    <property type="match status" value="1"/>
</dbReference>
<protein>
    <recommendedName>
        <fullName evidence="5">Bet v I/Major latex protein domain-containing protein</fullName>
    </recommendedName>
</protein>
<dbReference type="FunFam" id="3.30.530.20:FF:000007">
    <property type="entry name" value="Major pollen allergen Bet v 1-A"/>
    <property type="match status" value="1"/>
</dbReference>
<evidence type="ECO:0000256" key="4">
    <source>
        <dbReference type="SAM" id="MobiDB-lite"/>
    </source>
</evidence>
<dbReference type="GO" id="GO:0005634">
    <property type="term" value="C:nucleus"/>
    <property type="evidence" value="ECO:0007669"/>
    <property type="project" value="TreeGrafter"/>
</dbReference>
<dbReference type="GO" id="GO:0009738">
    <property type="term" value="P:abscisic acid-activated signaling pathway"/>
    <property type="evidence" value="ECO:0007669"/>
    <property type="project" value="TreeGrafter"/>
</dbReference>
<comment type="similarity">
    <text evidence="1">Belongs to the BetVI family.</text>
</comment>
<gene>
    <name evidence="6" type="ORF">V8G54_007438</name>
</gene>
<proteinExistence type="inferred from homology"/>
<evidence type="ECO:0000256" key="3">
    <source>
        <dbReference type="ARBA" id="ARBA00023265"/>
    </source>
</evidence>
<accession>A0AAQ3S8Y6</accession>
<dbReference type="GO" id="GO:0010427">
    <property type="term" value="F:abscisic acid binding"/>
    <property type="evidence" value="ECO:0007669"/>
    <property type="project" value="TreeGrafter"/>
</dbReference>
<evidence type="ECO:0000256" key="2">
    <source>
        <dbReference type="ARBA" id="ARBA00022821"/>
    </source>
</evidence>